<dbReference type="Pfam" id="PF21704">
    <property type="entry name" value="POLH-Rev1_HhH"/>
    <property type="match status" value="1"/>
</dbReference>
<dbReference type="SUPFAM" id="SSF100879">
    <property type="entry name" value="Lesion bypass DNA polymerase (Y-family), little finger domain"/>
    <property type="match status" value="1"/>
</dbReference>
<dbReference type="GO" id="GO:0006281">
    <property type="term" value="P:DNA repair"/>
    <property type="evidence" value="ECO:0007669"/>
    <property type="project" value="UniProtKB-KW"/>
</dbReference>
<dbReference type="PANTHER" id="PTHR45873:SF1">
    <property type="entry name" value="DNA POLYMERASE ETA"/>
    <property type="match status" value="1"/>
</dbReference>
<name>A0AAE1LSZ1_9NEOP</name>
<feature type="compositionally biased region" description="Polar residues" evidence="18">
    <location>
        <begin position="607"/>
        <end position="631"/>
    </location>
</feature>
<dbReference type="GO" id="GO:0035861">
    <property type="term" value="C:site of double-strand break"/>
    <property type="evidence" value="ECO:0007669"/>
    <property type="project" value="TreeGrafter"/>
</dbReference>
<evidence type="ECO:0000313" key="21">
    <source>
        <dbReference type="EMBL" id="KAK3930933.1"/>
    </source>
</evidence>
<keyword evidence="10" id="KW-0863">Zinc-finger</keyword>
<feature type="compositionally biased region" description="Polar residues" evidence="18">
    <location>
        <begin position="685"/>
        <end position="707"/>
    </location>
</feature>
<evidence type="ECO:0000256" key="9">
    <source>
        <dbReference type="ARBA" id="ARBA00022763"/>
    </source>
</evidence>
<keyword evidence="15" id="KW-0539">Nucleus</keyword>
<dbReference type="FunFam" id="1.10.150.20:FF:000014">
    <property type="entry name" value="Polymerase (DNA directed), eta"/>
    <property type="match status" value="1"/>
</dbReference>
<dbReference type="Gene3D" id="1.10.150.20">
    <property type="entry name" value="5' to 3' exonuclease, C-terminal subdomain"/>
    <property type="match status" value="1"/>
</dbReference>
<dbReference type="GO" id="GO:0008270">
    <property type="term" value="F:zinc ion binding"/>
    <property type="evidence" value="ECO:0007669"/>
    <property type="project" value="UniProtKB-KW"/>
</dbReference>
<feature type="region of interest" description="Disordered" evidence="18">
    <location>
        <begin position="685"/>
        <end position="729"/>
    </location>
</feature>
<dbReference type="InterPro" id="IPR001126">
    <property type="entry name" value="UmuC"/>
</dbReference>
<dbReference type="InterPro" id="IPR036775">
    <property type="entry name" value="DNA_pol_Y-fam_lit_finger_sf"/>
</dbReference>
<feature type="region of interest" description="Disordered" evidence="18">
    <location>
        <begin position="604"/>
        <end position="634"/>
    </location>
</feature>
<dbReference type="Pfam" id="PF18439">
    <property type="entry name" value="zf_UBZ"/>
    <property type="match status" value="2"/>
</dbReference>
<keyword evidence="13" id="KW-0832">Ubl conjugation</keyword>
<comment type="cofactor">
    <cofactor evidence="1">
        <name>Mn(2+)</name>
        <dbReference type="ChEBI" id="CHEBI:29035"/>
    </cofactor>
</comment>
<dbReference type="GO" id="GO:0042276">
    <property type="term" value="P:error-prone translesion synthesis"/>
    <property type="evidence" value="ECO:0007669"/>
    <property type="project" value="TreeGrafter"/>
</dbReference>
<dbReference type="Proteomes" id="UP001219518">
    <property type="component" value="Unassembled WGS sequence"/>
</dbReference>
<feature type="domain" description="UBZ3-type" evidence="20">
    <location>
        <begin position="647"/>
        <end position="681"/>
    </location>
</feature>
<comment type="cofactor">
    <cofactor evidence="2">
        <name>Mg(2+)</name>
        <dbReference type="ChEBI" id="CHEBI:18420"/>
    </cofactor>
</comment>
<evidence type="ECO:0000259" key="19">
    <source>
        <dbReference type="PROSITE" id="PS50173"/>
    </source>
</evidence>
<comment type="caution">
    <text evidence="21">The sequence shown here is derived from an EMBL/GenBank/DDBJ whole genome shotgun (WGS) entry which is preliminary data.</text>
</comment>
<dbReference type="Gene3D" id="3.30.70.270">
    <property type="match status" value="1"/>
</dbReference>
<evidence type="ECO:0000259" key="20">
    <source>
        <dbReference type="PROSITE" id="PS51907"/>
    </source>
</evidence>
<dbReference type="InterPro" id="IPR017961">
    <property type="entry name" value="DNA_pol_Y-fam_little_finger"/>
</dbReference>
<proteinExistence type="inferred from homology"/>
<evidence type="ECO:0000256" key="3">
    <source>
        <dbReference type="ARBA" id="ARBA00004123"/>
    </source>
</evidence>
<dbReference type="InterPro" id="IPR043502">
    <property type="entry name" value="DNA/RNA_pol_sf"/>
</dbReference>
<evidence type="ECO:0000256" key="1">
    <source>
        <dbReference type="ARBA" id="ARBA00001936"/>
    </source>
</evidence>
<evidence type="ECO:0000313" key="22">
    <source>
        <dbReference type="Proteomes" id="UP001219518"/>
    </source>
</evidence>
<comment type="similarity">
    <text evidence="4">Belongs to the DNA polymerase type-Y family.</text>
</comment>
<evidence type="ECO:0000256" key="15">
    <source>
        <dbReference type="ARBA" id="ARBA00023242"/>
    </source>
</evidence>
<dbReference type="FunFam" id="3.30.1490.100:FF:000007">
    <property type="entry name" value="DNA polymerase eta"/>
    <property type="match status" value="1"/>
</dbReference>
<feature type="domain" description="UBZ3-type" evidence="20">
    <location>
        <begin position="728"/>
        <end position="762"/>
    </location>
</feature>
<dbReference type="Gene3D" id="3.40.1170.60">
    <property type="match status" value="1"/>
</dbReference>
<evidence type="ECO:0000256" key="7">
    <source>
        <dbReference type="ARBA" id="ARBA00022695"/>
    </source>
</evidence>
<dbReference type="SUPFAM" id="SSF56672">
    <property type="entry name" value="DNA/RNA polymerases"/>
    <property type="match status" value="1"/>
</dbReference>
<evidence type="ECO:0000256" key="11">
    <source>
        <dbReference type="ARBA" id="ARBA00022833"/>
    </source>
</evidence>
<dbReference type="EMBL" id="JAHWGI010001416">
    <property type="protein sequence ID" value="KAK3930933.1"/>
    <property type="molecule type" value="Genomic_DNA"/>
</dbReference>
<evidence type="ECO:0000256" key="17">
    <source>
        <dbReference type="ARBA" id="ARBA00049244"/>
    </source>
</evidence>
<dbReference type="EC" id="2.7.7.7" evidence="5"/>
<feature type="compositionally biased region" description="Polar residues" evidence="18">
    <location>
        <begin position="808"/>
        <end position="820"/>
    </location>
</feature>
<feature type="compositionally biased region" description="Basic residues" evidence="18">
    <location>
        <begin position="786"/>
        <end position="800"/>
    </location>
</feature>
<dbReference type="InterPro" id="IPR052230">
    <property type="entry name" value="DNA_polymerase_eta"/>
</dbReference>
<dbReference type="GO" id="GO:0005634">
    <property type="term" value="C:nucleus"/>
    <property type="evidence" value="ECO:0007669"/>
    <property type="project" value="UniProtKB-SubCell"/>
</dbReference>
<evidence type="ECO:0000256" key="8">
    <source>
        <dbReference type="ARBA" id="ARBA00022723"/>
    </source>
</evidence>
<keyword evidence="11" id="KW-0862">Zinc</keyword>
<comment type="catalytic activity">
    <reaction evidence="17">
        <text>DNA(n) + a 2'-deoxyribonucleoside 5'-triphosphate = DNA(n+1) + diphosphate</text>
        <dbReference type="Rhea" id="RHEA:22508"/>
        <dbReference type="Rhea" id="RHEA-COMP:17339"/>
        <dbReference type="Rhea" id="RHEA-COMP:17340"/>
        <dbReference type="ChEBI" id="CHEBI:33019"/>
        <dbReference type="ChEBI" id="CHEBI:61560"/>
        <dbReference type="ChEBI" id="CHEBI:173112"/>
        <dbReference type="EC" id="2.7.7.7"/>
    </reaction>
</comment>
<dbReference type="Pfam" id="PF11799">
    <property type="entry name" value="IMS_C"/>
    <property type="match status" value="1"/>
</dbReference>
<feature type="region of interest" description="Disordered" evidence="18">
    <location>
        <begin position="448"/>
        <end position="498"/>
    </location>
</feature>
<keyword evidence="14" id="KW-0234">DNA repair</keyword>
<feature type="region of interest" description="Disordered" evidence="18">
    <location>
        <begin position="769"/>
        <end position="820"/>
    </location>
</feature>
<evidence type="ECO:0000256" key="4">
    <source>
        <dbReference type="ARBA" id="ARBA00010945"/>
    </source>
</evidence>
<keyword evidence="6" id="KW-0808">Transferase</keyword>
<dbReference type="PROSITE" id="PS51907">
    <property type="entry name" value="ZF_UBZ3"/>
    <property type="match status" value="2"/>
</dbReference>
<keyword evidence="22" id="KW-1185">Reference proteome</keyword>
<protein>
    <recommendedName>
        <fullName evidence="16">DNA polymerase eta</fullName>
        <ecNumber evidence="5">2.7.7.7</ecNumber>
    </recommendedName>
</protein>
<dbReference type="PIRSF" id="PIRSF036603">
    <property type="entry name" value="DPol_eta"/>
    <property type="match status" value="1"/>
</dbReference>
<keyword evidence="12" id="KW-0460">Magnesium</keyword>
<comment type="subcellular location">
    <subcellularLocation>
        <location evidence="3">Nucleus</location>
    </subcellularLocation>
</comment>
<dbReference type="GO" id="GO:0003887">
    <property type="term" value="F:DNA-directed DNA polymerase activity"/>
    <property type="evidence" value="ECO:0007669"/>
    <property type="project" value="UniProtKB-EC"/>
</dbReference>
<accession>A0AAE1LSZ1</accession>
<dbReference type="AlphaFoldDB" id="A0AAE1LSZ1"/>
<dbReference type="PANTHER" id="PTHR45873">
    <property type="entry name" value="DNA POLYMERASE ETA"/>
    <property type="match status" value="1"/>
</dbReference>
<dbReference type="FunFam" id="3.40.1170.60:FF:000003">
    <property type="entry name" value="DNA polymerase eta"/>
    <property type="match status" value="1"/>
</dbReference>
<feature type="domain" description="UmuC" evidence="19">
    <location>
        <begin position="7"/>
        <end position="248"/>
    </location>
</feature>
<evidence type="ECO:0000256" key="16">
    <source>
        <dbReference type="ARBA" id="ARBA00044975"/>
    </source>
</evidence>
<evidence type="ECO:0000256" key="5">
    <source>
        <dbReference type="ARBA" id="ARBA00012417"/>
    </source>
</evidence>
<evidence type="ECO:0000256" key="14">
    <source>
        <dbReference type="ARBA" id="ARBA00023204"/>
    </source>
</evidence>
<reference evidence="21" key="2">
    <citation type="journal article" date="2023" name="BMC Genomics">
        <title>Pest status, molecular evolution, and epigenetic factors derived from the genome assembly of Frankliniella fusca, a thysanopteran phytovirus vector.</title>
        <authorList>
            <person name="Catto M.A."/>
            <person name="Labadie P.E."/>
            <person name="Jacobson A.L."/>
            <person name="Kennedy G.G."/>
            <person name="Srinivasan R."/>
            <person name="Hunt B.G."/>
        </authorList>
    </citation>
    <scope>NUCLEOTIDE SEQUENCE</scope>
    <source>
        <strain evidence="21">PL_HMW_Pooled</strain>
    </source>
</reference>
<reference evidence="21" key="1">
    <citation type="submission" date="2021-07" db="EMBL/GenBank/DDBJ databases">
        <authorList>
            <person name="Catto M.A."/>
            <person name="Jacobson A."/>
            <person name="Kennedy G."/>
            <person name="Labadie P."/>
            <person name="Hunt B.G."/>
            <person name="Srinivasan R."/>
        </authorList>
    </citation>
    <scope>NUCLEOTIDE SEQUENCE</scope>
    <source>
        <strain evidence="21">PL_HMW_Pooled</strain>
        <tissue evidence="21">Head</tissue>
    </source>
</reference>
<evidence type="ECO:0000256" key="6">
    <source>
        <dbReference type="ARBA" id="ARBA00022679"/>
    </source>
</evidence>
<dbReference type="Pfam" id="PF00817">
    <property type="entry name" value="IMS"/>
    <property type="match status" value="1"/>
</dbReference>
<evidence type="ECO:0000256" key="12">
    <source>
        <dbReference type="ARBA" id="ARBA00022842"/>
    </source>
</evidence>
<sequence length="820" mass="91035">MSDNRVVVLVDMDCFYCQVEVRIKPEHSGKPLAVVQYNAWRGGGIIAVNYEARDKGVKRGMRGDEAKKLCPNIVLCKVAENRGKADLTKYRDAGREVVNVLHEFSSCIQVASIDESYMDITEAVEERMLQMSDDGFSMDKLPSTFVIGYTEDKSNDEVQRVEGLTKWLENISDPRCLRLAVGAMLAEEMRAAVYERTSFRCSAGISYNKPLAKLVCAVHKPNRQTVLPPDKVELFFSSLPVRKMRNLGGKFGMEVVERLGCQTMGDLAKFSLQDLQRHYDEKNGLWLYNLAHGIDHEPVTVRLIAKSIGCSKNFPGRTALTTKKNVEHWMQNLITELVVRLTEDQAKNKRRAQHLTVSVSQDGDNNSLATVTRSGPLPCYNVDRIVSLALQLISKTNTAPASSPVWDPAIKNISLSAGKFTDDCSAQKTSIQSFFKHMSAENEHVLRFPESGSTADRGTKRPGNPDVIHESEVKEKKTKRSSLENYFKQNNVLPDKGSSTDMFMDESSRVNDINETLNTKSGHTESKQRLNTKKKEASSLCYEVNVSTENSKSDMADKKSSIINQDESSMPSEPKEHVVCPESLEEIRTHSFFAHYILSKKERASNKNEATSKLNPSNENLPSQSSANVSAESDVLSDGLTTNCNAGEEMFEKCGECGELISLQDFPEHVDYHSALRLQKELNESLTPPENNDAGPSNVNSANSLNSHLIDPVQRNPQNVAAGNESESETPMEKCSYCSKLIPLQDFPEHIDYHSALTLQRELNKANTAPVIPSTNGSIAVDGKKNKGRAARKISPKKRGGPSPAKKVQSNSITSFFVPK</sequence>
<dbReference type="GO" id="GO:0009411">
    <property type="term" value="P:response to UV"/>
    <property type="evidence" value="ECO:0007669"/>
    <property type="project" value="UniProtKB-ARBA"/>
</dbReference>
<organism evidence="21 22">
    <name type="scientific">Frankliniella fusca</name>
    <dbReference type="NCBI Taxonomy" id="407009"/>
    <lineage>
        <taxon>Eukaryota</taxon>
        <taxon>Metazoa</taxon>
        <taxon>Ecdysozoa</taxon>
        <taxon>Arthropoda</taxon>
        <taxon>Hexapoda</taxon>
        <taxon>Insecta</taxon>
        <taxon>Pterygota</taxon>
        <taxon>Neoptera</taxon>
        <taxon>Paraneoptera</taxon>
        <taxon>Thysanoptera</taxon>
        <taxon>Terebrantia</taxon>
        <taxon>Thripoidea</taxon>
        <taxon>Thripidae</taxon>
        <taxon>Frankliniella</taxon>
    </lineage>
</organism>
<keyword evidence="7" id="KW-0548">Nucleotidyltransferase</keyword>
<evidence type="ECO:0000256" key="13">
    <source>
        <dbReference type="ARBA" id="ARBA00022843"/>
    </source>
</evidence>
<dbReference type="InterPro" id="IPR043128">
    <property type="entry name" value="Rev_trsase/Diguanyl_cyclase"/>
</dbReference>
<dbReference type="GO" id="GO:0005657">
    <property type="term" value="C:replication fork"/>
    <property type="evidence" value="ECO:0007669"/>
    <property type="project" value="TreeGrafter"/>
</dbReference>
<dbReference type="InterPro" id="IPR041298">
    <property type="entry name" value="UBZ3"/>
</dbReference>
<keyword evidence="8" id="KW-0479">Metal-binding</keyword>
<dbReference type="PROSITE" id="PS50173">
    <property type="entry name" value="UMUC"/>
    <property type="match status" value="1"/>
</dbReference>
<keyword evidence="9" id="KW-0227">DNA damage</keyword>
<evidence type="ECO:0000256" key="18">
    <source>
        <dbReference type="SAM" id="MobiDB-lite"/>
    </source>
</evidence>
<dbReference type="GO" id="GO:0003684">
    <property type="term" value="F:damaged DNA binding"/>
    <property type="evidence" value="ECO:0007669"/>
    <property type="project" value="InterPro"/>
</dbReference>
<feature type="compositionally biased region" description="Polar residues" evidence="18">
    <location>
        <begin position="483"/>
        <end position="498"/>
    </location>
</feature>
<gene>
    <name evidence="21" type="ORF">KUF71_024845</name>
</gene>
<evidence type="ECO:0000256" key="10">
    <source>
        <dbReference type="ARBA" id="ARBA00022771"/>
    </source>
</evidence>
<evidence type="ECO:0000256" key="2">
    <source>
        <dbReference type="ARBA" id="ARBA00001946"/>
    </source>
</evidence>
<dbReference type="Gene3D" id="3.30.1490.100">
    <property type="entry name" value="DNA polymerase, Y-family, little finger domain"/>
    <property type="match status" value="1"/>
</dbReference>